<feature type="region of interest" description="Disordered" evidence="1">
    <location>
        <begin position="1"/>
        <end position="53"/>
    </location>
</feature>
<protein>
    <submittedName>
        <fullName evidence="2">Uncharacterized protein</fullName>
    </submittedName>
</protein>
<evidence type="ECO:0000313" key="3">
    <source>
        <dbReference type="Proteomes" id="UP000694036"/>
    </source>
</evidence>
<keyword evidence="3" id="KW-1185">Reference proteome</keyword>
<organism evidence="2 3">
    <name type="scientific">Saccharolobus shibatae</name>
    <dbReference type="NCBI Taxonomy" id="2286"/>
    <lineage>
        <taxon>Archaea</taxon>
        <taxon>Thermoproteota</taxon>
        <taxon>Thermoprotei</taxon>
        <taxon>Sulfolobales</taxon>
        <taxon>Sulfolobaceae</taxon>
        <taxon>Saccharolobus</taxon>
    </lineage>
</organism>
<name>A0A8F5C1B0_9CREN</name>
<reference evidence="2 3" key="1">
    <citation type="journal article" date="2021" name="Environ. Microbiol.">
        <title>New insights into the diversity and evolution of the archaeal mobilome from three complete genomes of Saccharolobus shibatae.</title>
        <authorList>
            <person name="Medvedeva S."/>
            <person name="Brandt D."/>
            <person name="Cvirkaite-Krupovic V."/>
            <person name="Liu Y."/>
            <person name="Severinov K."/>
            <person name="Ishino S."/>
            <person name="Ishino Y."/>
            <person name="Prangishvili D."/>
            <person name="Kalinowski J."/>
            <person name="Krupovic M."/>
        </authorList>
    </citation>
    <scope>NUCLEOTIDE SEQUENCE [LARGE SCALE GENOMIC DNA]</scope>
    <source>
        <strain evidence="2 3">S38A</strain>
    </source>
</reference>
<gene>
    <name evidence="2" type="ORF">J5U22_01717</name>
</gene>
<accession>A0A8F5C1B0</accession>
<dbReference type="AlphaFoldDB" id="A0A8F5C1B0"/>
<dbReference type="EMBL" id="CP077713">
    <property type="protein sequence ID" value="QXJ35170.1"/>
    <property type="molecule type" value="Genomic_DNA"/>
</dbReference>
<evidence type="ECO:0000313" key="2">
    <source>
        <dbReference type="EMBL" id="QXJ35170.1"/>
    </source>
</evidence>
<dbReference type="Proteomes" id="UP000694036">
    <property type="component" value="Chromosome"/>
</dbReference>
<evidence type="ECO:0000256" key="1">
    <source>
        <dbReference type="SAM" id="MobiDB-lite"/>
    </source>
</evidence>
<sequence length="53" mass="6356">MDQPIRKRRIEMPILQGEKRKKQEDQRKGDKGRRTSRQNHMGSESLHGREVSR</sequence>
<proteinExistence type="predicted"/>
<feature type="compositionally biased region" description="Basic and acidic residues" evidence="1">
    <location>
        <begin position="17"/>
        <end position="33"/>
    </location>
</feature>